<keyword evidence="1" id="KW-0812">Transmembrane</keyword>
<keyword evidence="1" id="KW-1133">Transmembrane helix</keyword>
<protein>
    <submittedName>
        <fullName evidence="2">Uncharacterized protein</fullName>
    </submittedName>
</protein>
<evidence type="ECO:0000313" key="3">
    <source>
        <dbReference type="Proteomes" id="UP000198697"/>
    </source>
</evidence>
<gene>
    <name evidence="2" type="ORF">SAMN04487998_3727</name>
</gene>
<dbReference type="RefSeq" id="WP_143069920.1">
    <property type="nucleotide sequence ID" value="NZ_FOHS01000007.1"/>
</dbReference>
<sequence length="203" mass="23449">MLCRFFSSDKAPITNEKYSFDELKLIYESTEKVVDRRLANNKQNYTICVAILVGIAIVWKWGSDNSDNFFGAILLVGIISVFAALFCFLWIDQIEDFKKLNEAKFFVINEMAKNIYFPSPSDNISVISYRPFEKEWIKLKGEDAIDFNKNVNAVVLKSSRFEFYIPIVFRIMFITIATISFLSCFFNGSATWISVLKIIHIHA</sequence>
<dbReference type="AlphaFoldDB" id="A0A1I0J8Z3"/>
<proteinExistence type="predicted"/>
<keyword evidence="1" id="KW-0472">Membrane</keyword>
<keyword evidence="3" id="KW-1185">Reference proteome</keyword>
<dbReference type="Proteomes" id="UP000198697">
    <property type="component" value="Unassembled WGS sequence"/>
</dbReference>
<dbReference type="InterPro" id="IPR056918">
    <property type="entry name" value="8xMP"/>
</dbReference>
<dbReference type="EMBL" id="FOHS01000007">
    <property type="protein sequence ID" value="SEU06437.1"/>
    <property type="molecule type" value="Genomic_DNA"/>
</dbReference>
<feature type="transmembrane region" description="Helical" evidence="1">
    <location>
        <begin position="167"/>
        <end position="188"/>
    </location>
</feature>
<dbReference type="Pfam" id="PF24838">
    <property type="entry name" value="8xMP"/>
    <property type="match status" value="1"/>
</dbReference>
<organism evidence="2 3">
    <name type="scientific">Hymenobacter actinosclerus</name>
    <dbReference type="NCBI Taxonomy" id="82805"/>
    <lineage>
        <taxon>Bacteria</taxon>
        <taxon>Pseudomonadati</taxon>
        <taxon>Bacteroidota</taxon>
        <taxon>Cytophagia</taxon>
        <taxon>Cytophagales</taxon>
        <taxon>Hymenobacteraceae</taxon>
        <taxon>Hymenobacter</taxon>
    </lineage>
</organism>
<evidence type="ECO:0000313" key="2">
    <source>
        <dbReference type="EMBL" id="SEU06437.1"/>
    </source>
</evidence>
<dbReference type="STRING" id="82805.SAMN04487998_3727"/>
<feature type="transmembrane region" description="Helical" evidence="1">
    <location>
        <begin position="68"/>
        <end position="91"/>
    </location>
</feature>
<evidence type="ECO:0000256" key="1">
    <source>
        <dbReference type="SAM" id="Phobius"/>
    </source>
</evidence>
<dbReference type="OrthoDB" id="1550955at2"/>
<name>A0A1I0J8Z3_9BACT</name>
<accession>A0A1I0J8Z3</accession>
<reference evidence="3" key="1">
    <citation type="submission" date="2016-10" db="EMBL/GenBank/DDBJ databases">
        <authorList>
            <person name="Varghese N."/>
            <person name="Submissions S."/>
        </authorList>
    </citation>
    <scope>NUCLEOTIDE SEQUENCE [LARGE SCALE GENOMIC DNA]</scope>
    <source>
        <strain evidence="3">DSM 15310</strain>
    </source>
</reference>
<feature type="transmembrane region" description="Helical" evidence="1">
    <location>
        <begin position="45"/>
        <end position="62"/>
    </location>
</feature>